<dbReference type="VEuPathDB" id="TrichDB:TRFO_31677"/>
<gene>
    <name evidence="1" type="ORF">TRFO_31677</name>
</gene>
<evidence type="ECO:0000313" key="1">
    <source>
        <dbReference type="EMBL" id="OHT01489.1"/>
    </source>
</evidence>
<accession>A0A1J4JQU5</accession>
<dbReference type="GeneID" id="94842770"/>
<reference evidence="1" key="1">
    <citation type="submission" date="2016-10" db="EMBL/GenBank/DDBJ databases">
        <authorList>
            <person name="Benchimol M."/>
            <person name="Almeida L.G."/>
            <person name="Vasconcelos A.T."/>
            <person name="Perreira-Neves A."/>
            <person name="Rosa I.A."/>
            <person name="Tasca T."/>
            <person name="Bogo M.R."/>
            <person name="de Souza W."/>
        </authorList>
    </citation>
    <scope>NUCLEOTIDE SEQUENCE [LARGE SCALE GENOMIC DNA]</scope>
    <source>
        <strain evidence="1">K</strain>
    </source>
</reference>
<dbReference type="Proteomes" id="UP000179807">
    <property type="component" value="Unassembled WGS sequence"/>
</dbReference>
<keyword evidence="2" id="KW-1185">Reference proteome</keyword>
<dbReference type="RefSeq" id="XP_068354625.1">
    <property type="nucleotide sequence ID" value="XM_068508066.1"/>
</dbReference>
<organism evidence="1 2">
    <name type="scientific">Tritrichomonas foetus</name>
    <dbReference type="NCBI Taxonomy" id="1144522"/>
    <lineage>
        <taxon>Eukaryota</taxon>
        <taxon>Metamonada</taxon>
        <taxon>Parabasalia</taxon>
        <taxon>Tritrichomonadida</taxon>
        <taxon>Tritrichomonadidae</taxon>
        <taxon>Tritrichomonas</taxon>
    </lineage>
</organism>
<dbReference type="EMBL" id="MLAK01000909">
    <property type="protein sequence ID" value="OHT01489.1"/>
    <property type="molecule type" value="Genomic_DNA"/>
</dbReference>
<name>A0A1J4JQU5_9EUKA</name>
<sequence>MENVLSSITKLVETKRITNPEEAIMTQLIDLDPFLDITLDDSQISQIEHIIHSLFTINNGVFSIQCAIYISSRLLKLYLKSKTPKLWDMINFSIQNSYSTTIIATGYLCRHLGESNRAQLPRFIDHILKNCSKYQFASIYALRAIFKVGRKAVSQFANQAFDFTNRIIGNTKQHTIMMALKFLRVLVRTDTIPLNIILETAKNILLKDSELPFIQNEVAILVARCAYRPYEISLAEKSKENSEWAVLSRRSNNQVYDFTPSLTTINQFPTIAAQSFTHFISLLGTEVTSFNHVQLFKYVRSFIPQEITRLIPLLPGDSRFTYFREISKESISAQQVKLLKILCPDDNCIKDTANLAQSLANSPDKASRKQAIEFFASLAKSHPFLVSKYISSSLSNLKKLLTTKGENDPTTNEKNNNAIFGNSSVISAILGNLSITEKESAVHDNKSALESLIKTSLANVINPNMPIYAAIFEILQTLPKQYAALSVVSKAIDTIMQLKQPNKKLLKSVFAFRAKFSKPSQNSKLVEYALKITHIPLPISVLTNLCSMIPKIKASPEVAYKTTIIILKRAMNILPSQSLTKSFIKHPLPLASELLDVKKQTLKTDAFLNQVIRKFPLLLTAVQPDNQKFLMSTVLEPKNQNMTTLLILASMCEARITRNLVPLNLHKYLLSLLTAKNTNLFQSICECIALFARSHPEVLPDLFDFIEAQKNVNGSLLTSSIFAHVTVPKQYLVRAINYLDEQLKSHGNIAFTVHALHSVILTHSMQISAVGNSANQFPHLFNTMQNASSLQPVTLQIIGDCFRSLIETFSSDLVTLDSPISKTVIISLRTIAFTPMSYAKEVYFNCSRSIYTFAHILTNYAPIVFPTSIGASVNGQLAACEAYSDYMKFESMSFDVPNIVPLLLSILQTTGDIRAHHFIVSIASMMNEENVSFWVSTVRRVLVTSSLIDSTSLAIEPTHEVKRACVDISMYIVDIISNAFILSTENLDDIVSALCRANETGSVQLQEAAFPVLQKVIESFKDKVTEDGGRLLDLYDSQFASVVKVGFQLNLSISGGFLSTYLTFNTDNMSKDPENCSAILIVYLNGLDSCQQRSTPFYSLATHLCTVGRKFPQIRSLIQPFLITLTPIFSGIVLQAMSLWNSRDDWRAMNEFRSLAAPFYHELLPAFVWLQTISNQIVIEVNVLVAFFVIEMKFGREAWQKSAAFEALSTALDFCGSNIPSNLLELSIKTALDFSNVDERLFLTNSAALLKGDSEWDAVRKCLLSLCTSKDNAFSVKTFAYLLSSDTERASLRPYALFMATFIIQKFKEQKITFDSTNALFILLFKHSPNVIAQVCDFVIATKGLSAQFKLMVIDLSLTMIKEGDSFGSIPRYLLSSFRKGGMHLLGHYLITKPNVGIALLSKGAAKAAFLLALKDIENSRAFLWFLQLSMITLEKHSPNPNTPKLFACSIFRLCIKMIDICGKDPLNGRMTVWHCIRMIQDAQRIAGSKILSYVYNEIDQDQKSKLAELLNQSIYNELQNKKMQELMEFSTNDRGKRNDEWQTLEIDDSD</sequence>
<dbReference type="InterPro" id="IPR016024">
    <property type="entry name" value="ARM-type_fold"/>
</dbReference>
<dbReference type="SUPFAM" id="SSF48371">
    <property type="entry name" value="ARM repeat"/>
    <property type="match status" value="2"/>
</dbReference>
<comment type="caution">
    <text evidence="1">The sequence shown here is derived from an EMBL/GenBank/DDBJ whole genome shotgun (WGS) entry which is preliminary data.</text>
</comment>
<protein>
    <submittedName>
        <fullName evidence="1">Uncharacterized protein</fullName>
    </submittedName>
</protein>
<proteinExistence type="predicted"/>
<evidence type="ECO:0000313" key="2">
    <source>
        <dbReference type="Proteomes" id="UP000179807"/>
    </source>
</evidence>